<evidence type="ECO:0000256" key="6">
    <source>
        <dbReference type="ARBA" id="ARBA00022737"/>
    </source>
</evidence>
<dbReference type="FunFam" id="1.10.238.10:FF:000042">
    <property type="entry name" value="Calmodulin"/>
    <property type="match status" value="1"/>
</dbReference>
<evidence type="ECO:0000256" key="5">
    <source>
        <dbReference type="ARBA" id="ARBA00022723"/>
    </source>
</evidence>
<keyword evidence="3" id="KW-0488">Methylation</keyword>
<dbReference type="InterPro" id="IPR018247">
    <property type="entry name" value="EF_Hand_1_Ca_BS"/>
</dbReference>
<feature type="domain" description="EF-hand" evidence="12">
    <location>
        <begin position="44"/>
        <end position="79"/>
    </location>
</feature>
<dbReference type="GO" id="GO:0016460">
    <property type="term" value="C:myosin II complex"/>
    <property type="evidence" value="ECO:0007669"/>
    <property type="project" value="TreeGrafter"/>
</dbReference>
<organism evidence="13 14">
    <name type="scientific">Nyssa sinensis</name>
    <dbReference type="NCBI Taxonomy" id="561372"/>
    <lineage>
        <taxon>Eukaryota</taxon>
        <taxon>Viridiplantae</taxon>
        <taxon>Streptophyta</taxon>
        <taxon>Embryophyta</taxon>
        <taxon>Tracheophyta</taxon>
        <taxon>Spermatophyta</taxon>
        <taxon>Magnoliopsida</taxon>
        <taxon>eudicotyledons</taxon>
        <taxon>Gunneridae</taxon>
        <taxon>Pentapetalae</taxon>
        <taxon>asterids</taxon>
        <taxon>Cornales</taxon>
        <taxon>Nyssaceae</taxon>
        <taxon>Nyssa</taxon>
    </lineage>
</organism>
<dbReference type="InterPro" id="IPR008978">
    <property type="entry name" value="HSP20-like_chaperone"/>
</dbReference>
<dbReference type="InterPro" id="IPR002068">
    <property type="entry name" value="A-crystallin/Hsp20_dom"/>
</dbReference>
<dbReference type="CDD" id="cd00051">
    <property type="entry name" value="EFh"/>
    <property type="match status" value="2"/>
</dbReference>
<comment type="subcellular location">
    <subcellularLocation>
        <location evidence="1">Cytoplasm</location>
    </subcellularLocation>
</comment>
<dbReference type="PANTHER" id="PTHR23048">
    <property type="entry name" value="MYOSIN LIGHT CHAIN 1, 3"/>
    <property type="match status" value="1"/>
</dbReference>
<comment type="similarity">
    <text evidence="9 10">Belongs to the small heat shock protein (HSP20) family.</text>
</comment>
<feature type="domain" description="EF-hand" evidence="12">
    <location>
        <begin position="8"/>
        <end position="43"/>
    </location>
</feature>
<evidence type="ECO:0000313" key="14">
    <source>
        <dbReference type="Proteomes" id="UP000325577"/>
    </source>
</evidence>
<dbReference type="InterPro" id="IPR011992">
    <property type="entry name" value="EF-hand-dom_pair"/>
</dbReference>
<evidence type="ECO:0000256" key="4">
    <source>
        <dbReference type="ARBA" id="ARBA00022490"/>
    </source>
</evidence>
<dbReference type="SMART" id="SM00054">
    <property type="entry name" value="EFh"/>
    <property type="match status" value="4"/>
</dbReference>
<dbReference type="Pfam" id="PF13499">
    <property type="entry name" value="EF-hand_7"/>
    <property type="match status" value="2"/>
</dbReference>
<keyword evidence="8" id="KW-0346">Stress response</keyword>
<protein>
    <recommendedName>
        <fullName evidence="15">Calmodulin</fullName>
    </recommendedName>
</protein>
<evidence type="ECO:0008006" key="15">
    <source>
        <dbReference type="Google" id="ProtNLM"/>
    </source>
</evidence>
<evidence type="ECO:0000256" key="9">
    <source>
        <dbReference type="PROSITE-ProRule" id="PRU00285"/>
    </source>
</evidence>
<keyword evidence="5" id="KW-0479">Metal-binding</keyword>
<evidence type="ECO:0000256" key="1">
    <source>
        <dbReference type="ARBA" id="ARBA00004496"/>
    </source>
</evidence>
<feature type="domain" description="EF-hand" evidence="12">
    <location>
        <begin position="117"/>
        <end position="152"/>
    </location>
</feature>
<dbReference type="Gene3D" id="1.10.238.10">
    <property type="entry name" value="EF-hand"/>
    <property type="match status" value="2"/>
</dbReference>
<evidence type="ECO:0000259" key="12">
    <source>
        <dbReference type="PROSITE" id="PS50222"/>
    </source>
</evidence>
<proteinExistence type="inferred from homology"/>
<dbReference type="Gene3D" id="2.60.40.790">
    <property type="match status" value="1"/>
</dbReference>
<evidence type="ECO:0000259" key="11">
    <source>
        <dbReference type="PROSITE" id="PS01031"/>
    </source>
</evidence>
<dbReference type="EMBL" id="CM018031">
    <property type="protein sequence ID" value="KAA8550055.1"/>
    <property type="molecule type" value="Genomic_DNA"/>
</dbReference>
<dbReference type="GO" id="GO:0005509">
    <property type="term" value="F:calcium ion binding"/>
    <property type="evidence" value="ECO:0007669"/>
    <property type="project" value="InterPro"/>
</dbReference>
<accession>A0A5J5C3W8</accession>
<keyword evidence="4" id="KW-0963">Cytoplasm</keyword>
<dbReference type="SUPFAM" id="SSF47473">
    <property type="entry name" value="EF-hand"/>
    <property type="match status" value="1"/>
</dbReference>
<gene>
    <name evidence="13" type="ORF">F0562_001739</name>
</gene>
<dbReference type="PROSITE" id="PS01031">
    <property type="entry name" value="SHSP"/>
    <property type="match status" value="1"/>
</dbReference>
<dbReference type="OrthoDB" id="26525at2759"/>
<dbReference type="AlphaFoldDB" id="A0A5J5C3W8"/>
<keyword evidence="7" id="KW-0106">Calcium</keyword>
<dbReference type="FunFam" id="2.60.40.790:FF:000010">
    <property type="entry name" value="17.3 kDa class II heat shock protein-like"/>
    <property type="match status" value="1"/>
</dbReference>
<dbReference type="PROSITE" id="PS50222">
    <property type="entry name" value="EF_HAND_2"/>
    <property type="match status" value="4"/>
</dbReference>
<dbReference type="GO" id="GO:0005737">
    <property type="term" value="C:cytoplasm"/>
    <property type="evidence" value="ECO:0007669"/>
    <property type="project" value="UniProtKB-SubCell"/>
</dbReference>
<dbReference type="Proteomes" id="UP000325577">
    <property type="component" value="Linkage Group LG0"/>
</dbReference>
<keyword evidence="14" id="KW-1185">Reference proteome</keyword>
<dbReference type="InterPro" id="IPR050230">
    <property type="entry name" value="CALM/Myosin/TropC-like"/>
</dbReference>
<dbReference type="InterPro" id="IPR002048">
    <property type="entry name" value="EF_hand_dom"/>
</dbReference>
<dbReference type="PROSITE" id="PS00018">
    <property type="entry name" value="EF_HAND_1"/>
    <property type="match status" value="4"/>
</dbReference>
<evidence type="ECO:0000256" key="3">
    <source>
        <dbReference type="ARBA" id="ARBA00022481"/>
    </source>
</evidence>
<comment type="similarity">
    <text evidence="2">Belongs to the calmodulin family.</text>
</comment>
<dbReference type="FunFam" id="1.10.238.10:FF:000034">
    <property type="entry name" value="Calmodulin"/>
    <property type="match status" value="1"/>
</dbReference>
<keyword evidence="6" id="KW-0677">Repeat</keyword>
<reference evidence="13 14" key="1">
    <citation type="submission" date="2019-09" db="EMBL/GenBank/DDBJ databases">
        <title>A chromosome-level genome assembly of the Chinese tupelo Nyssa sinensis.</title>
        <authorList>
            <person name="Yang X."/>
            <person name="Kang M."/>
            <person name="Yang Y."/>
            <person name="Xiong H."/>
            <person name="Wang M."/>
            <person name="Zhang Z."/>
            <person name="Wang Z."/>
            <person name="Wu H."/>
            <person name="Ma T."/>
            <person name="Liu J."/>
            <person name="Xi Z."/>
        </authorList>
    </citation>
    <scope>NUCLEOTIDE SEQUENCE [LARGE SCALE GENOMIC DNA]</scope>
    <source>
        <strain evidence="13">J267</strain>
        <tissue evidence="13">Leaf</tissue>
    </source>
</reference>
<dbReference type="GO" id="GO:0006950">
    <property type="term" value="P:response to stress"/>
    <property type="evidence" value="ECO:0007669"/>
    <property type="project" value="UniProtKB-ARBA"/>
</dbReference>
<evidence type="ECO:0000256" key="10">
    <source>
        <dbReference type="RuleBase" id="RU003616"/>
    </source>
</evidence>
<evidence type="ECO:0000313" key="13">
    <source>
        <dbReference type="EMBL" id="KAA8550055.1"/>
    </source>
</evidence>
<dbReference type="PANTHER" id="PTHR23048:SF53">
    <property type="entry name" value="CALMODULIN"/>
    <property type="match status" value="1"/>
</dbReference>
<dbReference type="CDD" id="cd06464">
    <property type="entry name" value="ACD_sHsps-like"/>
    <property type="match status" value="1"/>
</dbReference>
<evidence type="ECO:0000256" key="8">
    <source>
        <dbReference type="ARBA" id="ARBA00023016"/>
    </source>
</evidence>
<name>A0A5J5C3W8_9ASTE</name>
<sequence>MADQLTDDQISEFKEAFSLFDKDGDGCITTKELGTVMRSLGQNPTEAELQDMINEVDADGNGTIDFPEFLNLMARKMKDTDSEEELKEAFRVFDKDQNGFISAAELRHVMTNLGEKLTDEEVDEMIREADVDGDGQINYEEFVKVMMANFFHWEANKSADSKKWHLKPPYLRKRKKRRSEANMKKEGDTKSWRKWFRILKVSLGNTFFTKAADIIEYLNAYHFVIDMPGIKSDQIKVQVEDGNVLVVGGERRREKDKEGVKYLRMERRFGTFLKKFVLPENANTDAISATYHDGVLTVIVEKHPPPEPKRFEVNSG</sequence>
<feature type="domain" description="EF-hand" evidence="12">
    <location>
        <begin position="81"/>
        <end position="116"/>
    </location>
</feature>
<dbReference type="Pfam" id="PF00011">
    <property type="entry name" value="HSP20"/>
    <property type="match status" value="1"/>
</dbReference>
<dbReference type="SUPFAM" id="SSF49764">
    <property type="entry name" value="HSP20-like chaperones"/>
    <property type="match status" value="1"/>
</dbReference>
<evidence type="ECO:0000256" key="7">
    <source>
        <dbReference type="ARBA" id="ARBA00022837"/>
    </source>
</evidence>
<feature type="domain" description="SHSP" evidence="11">
    <location>
        <begin position="202"/>
        <end position="316"/>
    </location>
</feature>
<evidence type="ECO:0000256" key="2">
    <source>
        <dbReference type="ARBA" id="ARBA00009763"/>
    </source>
</evidence>